<dbReference type="Pfam" id="PF00172">
    <property type="entry name" value="Zn_clus"/>
    <property type="match status" value="1"/>
</dbReference>
<dbReference type="GO" id="GO:0008270">
    <property type="term" value="F:zinc ion binding"/>
    <property type="evidence" value="ECO:0007669"/>
    <property type="project" value="InterPro"/>
</dbReference>
<reference evidence="7" key="1">
    <citation type="submission" date="2020-11" db="EMBL/GenBank/DDBJ databases">
        <authorList>
            <consortium name="DOE Joint Genome Institute"/>
            <person name="Ahrendt S."/>
            <person name="Riley R."/>
            <person name="Andreopoulos W."/>
            <person name="Labutti K."/>
            <person name="Pangilinan J."/>
            <person name="Ruiz-Duenas F.J."/>
            <person name="Barrasa J.M."/>
            <person name="Sanchez-Garcia M."/>
            <person name="Camarero S."/>
            <person name="Miyauchi S."/>
            <person name="Serrano A."/>
            <person name="Linde D."/>
            <person name="Babiker R."/>
            <person name="Drula E."/>
            <person name="Ayuso-Fernandez I."/>
            <person name="Pacheco R."/>
            <person name="Padilla G."/>
            <person name="Ferreira P."/>
            <person name="Barriuso J."/>
            <person name="Kellner H."/>
            <person name="Castanera R."/>
            <person name="Alfaro M."/>
            <person name="Ramirez L."/>
            <person name="Pisabarro A.G."/>
            <person name="Kuo A."/>
            <person name="Tritt A."/>
            <person name="Lipzen A."/>
            <person name="He G."/>
            <person name="Yan M."/>
            <person name="Ng V."/>
            <person name="Cullen D."/>
            <person name="Martin F."/>
            <person name="Rosso M.-N."/>
            <person name="Henrissat B."/>
            <person name="Hibbett D."/>
            <person name="Martinez A.T."/>
            <person name="Grigoriev I.V."/>
        </authorList>
    </citation>
    <scope>NUCLEOTIDE SEQUENCE</scope>
    <source>
        <strain evidence="7">AH 40177</strain>
    </source>
</reference>
<gene>
    <name evidence="7" type="ORF">BDP27DRAFT_1287123</name>
</gene>
<dbReference type="GO" id="GO:0005634">
    <property type="term" value="C:nucleus"/>
    <property type="evidence" value="ECO:0007669"/>
    <property type="project" value="UniProtKB-SubCell"/>
</dbReference>
<dbReference type="AlphaFoldDB" id="A0A9P5Q6F9"/>
<sequence>MAAKSTRETTSLHKGQACIYCRRRKMRCDGAKPFCGQCTKGNRQEDCEYTTEGQSQMETLENSISRLQARIHDLEHPATTRSTEEAVLLRPPYQYTNSPSGAFSPKSLLATVYFLGCLFSDNPTWKSRSQDFLAQALVYTAQGLSSTHPSKVLHTVQAEVLLANYFFSVGKLLEGRYHISISMSLCIGSGLNKIRPTESFSLYDNSGMSWKAGSPIEIGERIIAWWVTLSLDQSWAAACEINSYNDGIIAETETPWPLRIESYLQGQLLPW</sequence>
<dbReference type="SUPFAM" id="SSF57701">
    <property type="entry name" value="Zn2/Cys6 DNA-binding domain"/>
    <property type="match status" value="1"/>
</dbReference>
<evidence type="ECO:0000256" key="1">
    <source>
        <dbReference type="ARBA" id="ARBA00004123"/>
    </source>
</evidence>
<dbReference type="Pfam" id="PF04082">
    <property type="entry name" value="Fungal_trans"/>
    <property type="match status" value="1"/>
</dbReference>
<evidence type="ECO:0000313" key="7">
    <source>
        <dbReference type="EMBL" id="KAF9074952.1"/>
    </source>
</evidence>
<evidence type="ECO:0000259" key="6">
    <source>
        <dbReference type="PROSITE" id="PS50048"/>
    </source>
</evidence>
<dbReference type="PROSITE" id="PS50048">
    <property type="entry name" value="ZN2_CY6_FUNGAL_2"/>
    <property type="match status" value="1"/>
</dbReference>
<dbReference type="PROSITE" id="PS00463">
    <property type="entry name" value="ZN2_CY6_FUNGAL_1"/>
    <property type="match status" value="1"/>
</dbReference>
<dbReference type="InterPro" id="IPR050815">
    <property type="entry name" value="TF_fung"/>
</dbReference>
<dbReference type="InterPro" id="IPR001138">
    <property type="entry name" value="Zn2Cys6_DnaBD"/>
</dbReference>
<protein>
    <recommendedName>
        <fullName evidence="6">Zn(2)-C6 fungal-type domain-containing protein</fullName>
    </recommendedName>
</protein>
<dbReference type="InterPro" id="IPR007219">
    <property type="entry name" value="XnlR_reg_dom"/>
</dbReference>
<comment type="subcellular location">
    <subcellularLocation>
        <location evidence="1">Nucleus</location>
    </subcellularLocation>
</comment>
<dbReference type="InterPro" id="IPR036864">
    <property type="entry name" value="Zn2-C6_fun-type_DNA-bd_sf"/>
</dbReference>
<evidence type="ECO:0000313" key="8">
    <source>
        <dbReference type="Proteomes" id="UP000772434"/>
    </source>
</evidence>
<evidence type="ECO:0000256" key="3">
    <source>
        <dbReference type="ARBA" id="ARBA00023015"/>
    </source>
</evidence>
<feature type="domain" description="Zn(2)-C6 fungal-type" evidence="6">
    <location>
        <begin position="17"/>
        <end position="49"/>
    </location>
</feature>
<dbReference type="GO" id="GO:0003677">
    <property type="term" value="F:DNA binding"/>
    <property type="evidence" value="ECO:0007669"/>
    <property type="project" value="InterPro"/>
</dbReference>
<evidence type="ECO:0000256" key="2">
    <source>
        <dbReference type="ARBA" id="ARBA00022723"/>
    </source>
</evidence>
<evidence type="ECO:0000256" key="5">
    <source>
        <dbReference type="ARBA" id="ARBA00023242"/>
    </source>
</evidence>
<dbReference type="PANTHER" id="PTHR47338:SF29">
    <property type="entry name" value="ZN(2)-C6 FUNGAL-TYPE DOMAIN-CONTAINING PROTEIN"/>
    <property type="match status" value="1"/>
</dbReference>
<dbReference type="SMART" id="SM00066">
    <property type="entry name" value="GAL4"/>
    <property type="match status" value="1"/>
</dbReference>
<proteinExistence type="predicted"/>
<dbReference type="EMBL" id="JADNRY010000011">
    <property type="protein sequence ID" value="KAF9074952.1"/>
    <property type="molecule type" value="Genomic_DNA"/>
</dbReference>
<keyword evidence="8" id="KW-1185">Reference proteome</keyword>
<dbReference type="CDD" id="cd00067">
    <property type="entry name" value="GAL4"/>
    <property type="match status" value="1"/>
</dbReference>
<dbReference type="GO" id="GO:0006351">
    <property type="term" value="P:DNA-templated transcription"/>
    <property type="evidence" value="ECO:0007669"/>
    <property type="project" value="InterPro"/>
</dbReference>
<dbReference type="Gene3D" id="4.10.240.10">
    <property type="entry name" value="Zn(2)-C6 fungal-type DNA-binding domain"/>
    <property type="match status" value="1"/>
</dbReference>
<organism evidence="7 8">
    <name type="scientific">Rhodocollybia butyracea</name>
    <dbReference type="NCBI Taxonomy" id="206335"/>
    <lineage>
        <taxon>Eukaryota</taxon>
        <taxon>Fungi</taxon>
        <taxon>Dikarya</taxon>
        <taxon>Basidiomycota</taxon>
        <taxon>Agaricomycotina</taxon>
        <taxon>Agaricomycetes</taxon>
        <taxon>Agaricomycetidae</taxon>
        <taxon>Agaricales</taxon>
        <taxon>Marasmiineae</taxon>
        <taxon>Omphalotaceae</taxon>
        <taxon>Rhodocollybia</taxon>
    </lineage>
</organism>
<keyword evidence="2" id="KW-0479">Metal-binding</keyword>
<comment type="caution">
    <text evidence="7">The sequence shown here is derived from an EMBL/GenBank/DDBJ whole genome shotgun (WGS) entry which is preliminary data.</text>
</comment>
<keyword evidence="3" id="KW-0805">Transcription regulation</keyword>
<dbReference type="GO" id="GO:0000981">
    <property type="term" value="F:DNA-binding transcription factor activity, RNA polymerase II-specific"/>
    <property type="evidence" value="ECO:0007669"/>
    <property type="project" value="InterPro"/>
</dbReference>
<dbReference type="Proteomes" id="UP000772434">
    <property type="component" value="Unassembled WGS sequence"/>
</dbReference>
<accession>A0A9P5Q6F9</accession>
<name>A0A9P5Q6F9_9AGAR</name>
<evidence type="ECO:0000256" key="4">
    <source>
        <dbReference type="ARBA" id="ARBA00023163"/>
    </source>
</evidence>
<dbReference type="PANTHER" id="PTHR47338">
    <property type="entry name" value="ZN(II)2CYS6 TRANSCRIPTION FACTOR (EUROFUNG)-RELATED"/>
    <property type="match status" value="1"/>
</dbReference>
<keyword evidence="4" id="KW-0804">Transcription</keyword>
<feature type="non-terminal residue" evidence="7">
    <location>
        <position position="271"/>
    </location>
</feature>
<keyword evidence="5" id="KW-0539">Nucleus</keyword>
<dbReference type="CDD" id="cd12148">
    <property type="entry name" value="fungal_TF_MHR"/>
    <property type="match status" value="1"/>
</dbReference>
<dbReference type="OrthoDB" id="2309723at2759"/>